<comment type="caution">
    <text evidence="1">The sequence shown here is derived from an EMBL/GenBank/DDBJ whole genome shotgun (WGS) entry which is preliminary data.</text>
</comment>
<accession>A0A1R3IZ96</accession>
<dbReference type="EMBL" id="AWUE01017226">
    <property type="protein sequence ID" value="OMO87919.1"/>
    <property type="molecule type" value="Genomic_DNA"/>
</dbReference>
<organism evidence="1 2">
    <name type="scientific">Corchorus olitorius</name>
    <dbReference type="NCBI Taxonomy" id="93759"/>
    <lineage>
        <taxon>Eukaryota</taxon>
        <taxon>Viridiplantae</taxon>
        <taxon>Streptophyta</taxon>
        <taxon>Embryophyta</taxon>
        <taxon>Tracheophyta</taxon>
        <taxon>Spermatophyta</taxon>
        <taxon>Magnoliopsida</taxon>
        <taxon>eudicotyledons</taxon>
        <taxon>Gunneridae</taxon>
        <taxon>Pentapetalae</taxon>
        <taxon>rosids</taxon>
        <taxon>malvids</taxon>
        <taxon>Malvales</taxon>
        <taxon>Malvaceae</taxon>
        <taxon>Grewioideae</taxon>
        <taxon>Apeibeae</taxon>
        <taxon>Corchorus</taxon>
    </lineage>
</organism>
<gene>
    <name evidence="1" type="ORF">COLO4_20532</name>
</gene>
<keyword evidence="2" id="KW-1185">Reference proteome</keyword>
<evidence type="ECO:0000313" key="1">
    <source>
        <dbReference type="EMBL" id="OMO87919.1"/>
    </source>
</evidence>
<evidence type="ECO:0000313" key="2">
    <source>
        <dbReference type="Proteomes" id="UP000187203"/>
    </source>
</evidence>
<dbReference type="AlphaFoldDB" id="A0A1R3IZ96"/>
<proteinExistence type="predicted"/>
<name>A0A1R3IZ96_9ROSI</name>
<dbReference type="Proteomes" id="UP000187203">
    <property type="component" value="Unassembled WGS sequence"/>
</dbReference>
<reference evidence="2" key="1">
    <citation type="submission" date="2013-09" db="EMBL/GenBank/DDBJ databases">
        <title>Corchorus olitorius genome sequencing.</title>
        <authorList>
            <person name="Alam M."/>
            <person name="Haque M.S."/>
            <person name="Islam M.S."/>
            <person name="Emdad E.M."/>
            <person name="Islam M.M."/>
            <person name="Ahmed B."/>
            <person name="Halim A."/>
            <person name="Hossen Q.M.M."/>
            <person name="Hossain M.Z."/>
            <person name="Ahmed R."/>
            <person name="Khan M.M."/>
            <person name="Islam R."/>
            <person name="Rashid M.M."/>
            <person name="Khan S.A."/>
            <person name="Rahman M.S."/>
            <person name="Alam M."/>
            <person name="Yahiya A.S."/>
            <person name="Khan M.S."/>
            <person name="Azam M.S."/>
            <person name="Haque T."/>
            <person name="Lashkar M.Z.H."/>
            <person name="Akhand A.I."/>
            <person name="Morshed G."/>
            <person name="Roy S."/>
            <person name="Uddin K.S."/>
            <person name="Rabeya T."/>
            <person name="Hossain A.S."/>
            <person name="Chowdhury A."/>
            <person name="Snigdha A.R."/>
            <person name="Mortoza M.S."/>
            <person name="Matin S.A."/>
            <person name="Hoque S.M.E."/>
            <person name="Islam M.K."/>
            <person name="Roy D.K."/>
            <person name="Haider R."/>
            <person name="Moosa M.M."/>
            <person name="Elias S.M."/>
            <person name="Hasan A.M."/>
            <person name="Jahan S."/>
            <person name="Shafiuddin M."/>
            <person name="Mahmood N."/>
            <person name="Shommy N.S."/>
        </authorList>
    </citation>
    <scope>NUCLEOTIDE SEQUENCE [LARGE SCALE GENOMIC DNA]</scope>
    <source>
        <strain evidence="2">cv. O-4</strain>
    </source>
</reference>
<protein>
    <submittedName>
        <fullName evidence="1">Uncharacterized protein</fullName>
    </submittedName>
</protein>
<sequence>MAATRSTANLRNLAMEATVSEGIPFCIKPNAWNPFINGQLSGCKHD</sequence>